<dbReference type="SUPFAM" id="SSF52540">
    <property type="entry name" value="P-loop containing nucleoside triphosphate hydrolases"/>
    <property type="match status" value="1"/>
</dbReference>
<keyword evidence="6" id="KW-0067">ATP-binding</keyword>
<feature type="domain" description="Polysaccharide chain length determinant N-terminal" evidence="10">
    <location>
        <begin position="3"/>
        <end position="90"/>
    </location>
</feature>
<evidence type="ECO:0000313" key="12">
    <source>
        <dbReference type="Proteomes" id="UP001500212"/>
    </source>
</evidence>
<evidence type="ECO:0000256" key="8">
    <source>
        <dbReference type="ARBA" id="ARBA00023136"/>
    </source>
</evidence>
<dbReference type="InterPro" id="IPR003856">
    <property type="entry name" value="LPS_length_determ_N"/>
</dbReference>
<dbReference type="InterPro" id="IPR033756">
    <property type="entry name" value="YlxH/NBP35"/>
</dbReference>
<name>A0ABP8TGH0_9ACTN</name>
<evidence type="ECO:0000256" key="6">
    <source>
        <dbReference type="ARBA" id="ARBA00022840"/>
    </source>
</evidence>
<keyword evidence="5" id="KW-0547">Nucleotide-binding</keyword>
<comment type="caution">
    <text evidence="11">The sequence shown here is derived from an EMBL/GenBank/DDBJ whole genome shotgun (WGS) entry which is preliminary data.</text>
</comment>
<evidence type="ECO:0000256" key="7">
    <source>
        <dbReference type="ARBA" id="ARBA00022989"/>
    </source>
</evidence>
<feature type="region of interest" description="Disordered" evidence="9">
    <location>
        <begin position="449"/>
        <end position="477"/>
    </location>
</feature>
<dbReference type="CDD" id="cd05387">
    <property type="entry name" value="BY-kinase"/>
    <property type="match status" value="1"/>
</dbReference>
<dbReference type="Pfam" id="PF10609">
    <property type="entry name" value="ParA"/>
    <property type="match status" value="1"/>
</dbReference>
<keyword evidence="3" id="KW-1003">Cell membrane</keyword>
<dbReference type="Gene3D" id="3.40.50.300">
    <property type="entry name" value="P-loop containing nucleotide triphosphate hydrolases"/>
    <property type="match status" value="1"/>
</dbReference>
<organism evidence="11 12">
    <name type="scientific">Actinoallomurus liliacearum</name>
    <dbReference type="NCBI Taxonomy" id="1080073"/>
    <lineage>
        <taxon>Bacteria</taxon>
        <taxon>Bacillati</taxon>
        <taxon>Actinomycetota</taxon>
        <taxon>Actinomycetes</taxon>
        <taxon>Streptosporangiales</taxon>
        <taxon>Thermomonosporaceae</taxon>
        <taxon>Actinoallomurus</taxon>
    </lineage>
</organism>
<gene>
    <name evidence="11" type="ORF">GCM10023195_15260</name>
</gene>
<dbReference type="PANTHER" id="PTHR32309">
    <property type="entry name" value="TYROSINE-PROTEIN KINASE"/>
    <property type="match status" value="1"/>
</dbReference>
<evidence type="ECO:0000256" key="3">
    <source>
        <dbReference type="ARBA" id="ARBA00022475"/>
    </source>
</evidence>
<dbReference type="EMBL" id="BAABHJ010000004">
    <property type="protein sequence ID" value="GAA4604481.1"/>
    <property type="molecule type" value="Genomic_DNA"/>
</dbReference>
<accession>A0ABP8TGH0</accession>
<protein>
    <submittedName>
        <fullName evidence="11">Polysaccharide biosynthesis tyrosine autokinase</fullName>
    </submittedName>
</protein>
<comment type="subcellular location">
    <subcellularLocation>
        <location evidence="1">Cell membrane</location>
        <topology evidence="1">Multi-pass membrane protein</topology>
    </subcellularLocation>
</comment>
<evidence type="ECO:0000256" key="9">
    <source>
        <dbReference type="SAM" id="MobiDB-lite"/>
    </source>
</evidence>
<keyword evidence="7" id="KW-1133">Transmembrane helix</keyword>
<comment type="similarity">
    <text evidence="2">Belongs to the CpsC/CapA family.</text>
</comment>
<evidence type="ECO:0000313" key="11">
    <source>
        <dbReference type="EMBL" id="GAA4604481.1"/>
    </source>
</evidence>
<sequence length="477" mass="50705">MTISEFVRGLRRHLVLLALAPLLGAAVAQLITMLQPRSYESKASVFFSLSQTTDKLDQAYQGTLFSQQKVRSYADIVTTPKVTQPVISELGLRIRPETLAKRLTVEVPLDTTLLNISVRYSDPRMAAGIVNSVTRNLSRAVSDLEPPQAGRPLPIQIHVVRPGTVPLKPSSPRPLLNVAIGLVLGTIAGIGAGALKDALDTRIGRAADVTRISGLPVLGEVPHDAAARKHVLVDDTDRFGQRAEAYRKLRTNLRFIGVDQPPRTIVVSSPHRGDGKSSTAMNVAFSLADDGARVVLVDADLRRSSIASALGLVEGAGLTSVLAGQATIADVLQQAKRRSTIDVIASGPVPPNPSELLGTRRMQQILEELSENADYVIIDSPPLLPVADAAVIAPGCDGVILVARAGRTKQDELRSAAESLAAVNAETLGVVVNMTKSTANDRYYVYSGRTSASGGAEASSSPRRRDEEDPVPSASAR</sequence>
<keyword evidence="12" id="KW-1185">Reference proteome</keyword>
<keyword evidence="4" id="KW-0812">Transmembrane</keyword>
<dbReference type="InterPro" id="IPR005702">
    <property type="entry name" value="Wzc-like_C"/>
</dbReference>
<dbReference type="RefSeq" id="WP_345350495.1">
    <property type="nucleotide sequence ID" value="NZ_BAABHJ010000004.1"/>
</dbReference>
<dbReference type="PANTHER" id="PTHR32309:SF13">
    <property type="entry name" value="FERRIC ENTEROBACTIN TRANSPORT PROTEIN FEPE"/>
    <property type="match status" value="1"/>
</dbReference>
<evidence type="ECO:0000256" key="1">
    <source>
        <dbReference type="ARBA" id="ARBA00004651"/>
    </source>
</evidence>
<evidence type="ECO:0000256" key="5">
    <source>
        <dbReference type="ARBA" id="ARBA00022741"/>
    </source>
</evidence>
<reference evidence="12" key="1">
    <citation type="journal article" date="2019" name="Int. J. Syst. Evol. Microbiol.">
        <title>The Global Catalogue of Microorganisms (GCM) 10K type strain sequencing project: providing services to taxonomists for standard genome sequencing and annotation.</title>
        <authorList>
            <consortium name="The Broad Institute Genomics Platform"/>
            <consortium name="The Broad Institute Genome Sequencing Center for Infectious Disease"/>
            <person name="Wu L."/>
            <person name="Ma J."/>
        </authorList>
    </citation>
    <scope>NUCLEOTIDE SEQUENCE [LARGE SCALE GENOMIC DNA]</scope>
    <source>
        <strain evidence="12">JCM 17938</strain>
    </source>
</reference>
<evidence type="ECO:0000259" key="10">
    <source>
        <dbReference type="Pfam" id="PF02706"/>
    </source>
</evidence>
<evidence type="ECO:0000256" key="4">
    <source>
        <dbReference type="ARBA" id="ARBA00022692"/>
    </source>
</evidence>
<dbReference type="Proteomes" id="UP001500212">
    <property type="component" value="Unassembled WGS sequence"/>
</dbReference>
<feature type="compositionally biased region" description="Low complexity" evidence="9">
    <location>
        <begin position="449"/>
        <end position="461"/>
    </location>
</feature>
<dbReference type="InterPro" id="IPR027417">
    <property type="entry name" value="P-loop_NTPase"/>
</dbReference>
<evidence type="ECO:0000256" key="2">
    <source>
        <dbReference type="ARBA" id="ARBA00006683"/>
    </source>
</evidence>
<proteinExistence type="inferred from homology"/>
<dbReference type="InterPro" id="IPR050445">
    <property type="entry name" value="Bact_polysacc_biosynth/exp"/>
</dbReference>
<dbReference type="NCBIfam" id="TIGR01007">
    <property type="entry name" value="eps_fam"/>
    <property type="match status" value="1"/>
</dbReference>
<dbReference type="Pfam" id="PF02706">
    <property type="entry name" value="Wzz"/>
    <property type="match status" value="1"/>
</dbReference>
<keyword evidence="8" id="KW-0472">Membrane</keyword>